<keyword evidence="9" id="KW-0479">Metal-binding</keyword>
<feature type="compositionally biased region" description="Polar residues" evidence="22">
    <location>
        <begin position="765"/>
        <end position="776"/>
    </location>
</feature>
<evidence type="ECO:0000256" key="4">
    <source>
        <dbReference type="ARBA" id="ARBA00004496"/>
    </source>
</evidence>
<dbReference type="SUPFAM" id="SSF52540">
    <property type="entry name" value="P-loop containing nucleoside triphosphate hydrolases"/>
    <property type="match status" value="1"/>
</dbReference>
<gene>
    <name evidence="28" type="primary">DCR1</name>
</gene>
<evidence type="ECO:0000256" key="13">
    <source>
        <dbReference type="ARBA" id="ARBA00022801"/>
    </source>
</evidence>
<evidence type="ECO:0000256" key="7">
    <source>
        <dbReference type="ARBA" id="ARBA00022553"/>
    </source>
</evidence>
<comment type="catalytic activity">
    <reaction evidence="1">
        <text>Endonucleolytic cleavage to 5'-phosphomonoester.</text>
        <dbReference type="EC" id="3.1.26.3"/>
    </reaction>
</comment>
<dbReference type="CDD" id="cd02843">
    <property type="entry name" value="PAZ_dicer_like"/>
    <property type="match status" value="1"/>
</dbReference>
<dbReference type="FunFam" id="3.40.50.300:FF:002580">
    <property type="entry name" value="AGAP002836-PB"/>
    <property type="match status" value="1"/>
</dbReference>
<comment type="cofactor">
    <cofactor evidence="2">
        <name>Mn(2+)</name>
        <dbReference type="ChEBI" id="CHEBI:29035"/>
    </cofactor>
</comment>
<dbReference type="InterPro" id="IPR038248">
    <property type="entry name" value="Dicer_dimer_sf"/>
</dbReference>
<evidence type="ECO:0000256" key="1">
    <source>
        <dbReference type="ARBA" id="ARBA00000109"/>
    </source>
</evidence>
<dbReference type="GO" id="GO:0048731">
    <property type="term" value="P:system development"/>
    <property type="evidence" value="ECO:0007669"/>
    <property type="project" value="UniProtKB-ARBA"/>
</dbReference>
<evidence type="ECO:0000256" key="6">
    <source>
        <dbReference type="ARBA" id="ARBA00022490"/>
    </source>
</evidence>
<dbReference type="SUPFAM" id="SSF101690">
    <property type="entry name" value="PAZ domain"/>
    <property type="match status" value="1"/>
</dbReference>
<dbReference type="SMART" id="SM00949">
    <property type="entry name" value="PAZ"/>
    <property type="match status" value="1"/>
</dbReference>
<comment type="similarity">
    <text evidence="20">Belongs to the helicase family. Dicer subfamily.</text>
</comment>
<dbReference type="PROSITE" id="PS00517">
    <property type="entry name" value="RNASE_3_1"/>
    <property type="match status" value="1"/>
</dbReference>
<evidence type="ECO:0000256" key="2">
    <source>
        <dbReference type="ARBA" id="ARBA00001936"/>
    </source>
</evidence>
<dbReference type="SUPFAM" id="SSF54768">
    <property type="entry name" value="dsRNA-binding domain-like"/>
    <property type="match status" value="1"/>
</dbReference>
<keyword evidence="17 21" id="KW-0694">RNA-binding</keyword>
<keyword evidence="13" id="KW-0378">Hydrolase</keyword>
<feature type="domain" description="PAZ" evidence="25">
    <location>
        <begin position="1149"/>
        <end position="1295"/>
    </location>
</feature>
<dbReference type="GO" id="GO:0005829">
    <property type="term" value="C:cytosol"/>
    <property type="evidence" value="ECO:0007669"/>
    <property type="project" value="UniProtKB-ARBA"/>
</dbReference>
<dbReference type="EC" id="3.1.26.3" evidence="5"/>
<dbReference type="PROSITE" id="PS50137">
    <property type="entry name" value="DS_RBD"/>
    <property type="match status" value="1"/>
</dbReference>
<dbReference type="Gene3D" id="1.10.1520.10">
    <property type="entry name" value="Ribonuclease III domain"/>
    <property type="match status" value="2"/>
</dbReference>
<dbReference type="Pfam" id="PF00636">
    <property type="entry name" value="Ribonuclease_3"/>
    <property type="match status" value="2"/>
</dbReference>
<keyword evidence="10" id="KW-0677">Repeat</keyword>
<dbReference type="KEGG" id="ccat:101458081"/>
<dbReference type="FunFam" id="1.10.1520.10:FF:000005">
    <property type="entry name" value="Putative endoribonuclease dicer"/>
    <property type="match status" value="1"/>
</dbReference>
<dbReference type="GO" id="GO:0004386">
    <property type="term" value="F:helicase activity"/>
    <property type="evidence" value="ECO:0007669"/>
    <property type="project" value="UniProtKB-KW"/>
</dbReference>
<evidence type="ECO:0000256" key="3">
    <source>
        <dbReference type="ARBA" id="ARBA00001946"/>
    </source>
</evidence>
<dbReference type="InterPro" id="IPR036389">
    <property type="entry name" value="RNase_III_sf"/>
</dbReference>
<dbReference type="GO" id="GO:0003006">
    <property type="term" value="P:developmental process involved in reproduction"/>
    <property type="evidence" value="ECO:0007669"/>
    <property type="project" value="UniProtKB-ARBA"/>
</dbReference>
<evidence type="ECO:0000256" key="9">
    <source>
        <dbReference type="ARBA" id="ARBA00022723"/>
    </source>
</evidence>
<dbReference type="GO" id="GO:0031054">
    <property type="term" value="P:pre-miRNA processing"/>
    <property type="evidence" value="ECO:0007669"/>
    <property type="project" value="InterPro"/>
</dbReference>
<dbReference type="Pfam" id="PF02170">
    <property type="entry name" value="PAZ"/>
    <property type="match status" value="1"/>
</dbReference>
<dbReference type="InterPro" id="IPR048512">
    <property type="entry name" value="Dicer_platform"/>
</dbReference>
<dbReference type="CTD" id="42693"/>
<dbReference type="Pfam" id="PF20932">
    <property type="entry name" value="Dicer_dsRBD"/>
    <property type="match status" value="1"/>
</dbReference>
<feature type="region of interest" description="Disordered" evidence="22">
    <location>
        <begin position="1741"/>
        <end position="1777"/>
    </location>
</feature>
<feature type="domain" description="DRBM" evidence="23">
    <location>
        <begin position="2231"/>
        <end position="2297"/>
    </location>
</feature>
<evidence type="ECO:0000256" key="16">
    <source>
        <dbReference type="ARBA" id="ARBA00022842"/>
    </source>
</evidence>
<keyword evidence="11" id="KW-0547">Nucleotide-binding</keyword>
<feature type="compositionally biased region" description="Basic and acidic residues" evidence="22">
    <location>
        <begin position="1370"/>
        <end position="1383"/>
    </location>
</feature>
<dbReference type="CDD" id="cd15903">
    <property type="entry name" value="Dicer_PBD"/>
    <property type="match status" value="1"/>
</dbReference>
<dbReference type="GO" id="GO:0003723">
    <property type="term" value="F:RNA binding"/>
    <property type="evidence" value="ECO:0007669"/>
    <property type="project" value="UniProtKB-UniRule"/>
</dbReference>
<dbReference type="InterPro" id="IPR001650">
    <property type="entry name" value="Helicase_C-like"/>
</dbReference>
<comment type="cofactor">
    <cofactor evidence="3">
        <name>Mg(2+)</name>
        <dbReference type="ChEBI" id="CHEBI:18420"/>
    </cofactor>
</comment>
<feature type="region of interest" description="Disordered" evidence="22">
    <location>
        <begin position="1362"/>
        <end position="1405"/>
    </location>
</feature>
<dbReference type="GO" id="GO:0004530">
    <property type="term" value="F:deoxyribonuclease I activity"/>
    <property type="evidence" value="ECO:0007669"/>
    <property type="project" value="TreeGrafter"/>
</dbReference>
<dbReference type="GO" id="GO:0004525">
    <property type="term" value="F:ribonuclease III activity"/>
    <property type="evidence" value="ECO:0007669"/>
    <property type="project" value="UniProtKB-EC"/>
</dbReference>
<sequence>MSFHWCDNIHTTVLTPRDYQIELLSAAYERNVIICLGHKSSKEFIALKLLQELARPARIAGKVNLYLTCEKSSPSITTMIEHLTDLKVYKDEAKIDSSPNIPKNFQLYVLHPHSCLEALRSGELSLEKVQLLILEDCHEANVCMDLRQIFTEFFNNLDSEKPKVLGLAGPLHSAECSLQELSAMLNTLESSVHCKAETASDIVTVLRYCAKPSELIVQCTPYQRDELSAVLEEIICTRKAFLTDHRYDPFEIYSTDEYIEELKDIPDPKEEPMGFLETMLLVLYEMGPWCADRVAVNMYHRIENQKIKTPHERHYILLCVVSTALLEFHAICEQTFKKITNHKELVERYSSPKVFRLLEILRLFKPEELLTKNETIHKMGQDLDKMDFQKLSRNIEYSCQNVENVTAKLQIESRSIIDNLDPIVKPSPTYERKQHVQVNTSTRPENTTGTNRRHGGSHGRFKRRPFNRRHMRDGGDGLDTLCAIIFCNSNYTARVLFDLLSEMSRHDPDLKFLKCQYTTDRVADPITEPKEAELEHRRQEEVLKRFRMHDCNVLIGTSVLEEGIDLPKCNLVVRWDAPTTYRSYVQCKGRARAAPAYHVILVSPGYHAIQSKNEQLSDQSHSYLCKLDDGQDDIIESDSFSDDETASNGTTNKFTIGSSKGIVKILNPEVITNKPPTKSDIVLKEITDELPAIKGVEDKEVDVVDIVEMNGKSSEKYETNAVKETETKSSLNNSLNDCYEVLSLSDAISEITSSLNDSGSNSLLKDTTTSSNSASPKKSKTEKRRFNCLCENKNHAENLPKAFDGMVRQIECTTNKIIEQLAEYREIEKILLQKCANTEPPEAEHHMADYFNKCVKRYKPLEHLLTGASVDLTSAIALVNKYCSKLPSDTFTKLTALWRCSKSTRCGVEVYQYTIRLPINSPLKYDIVGLPASSNILARRLAALQVCIELHKRGELDDNLQPIGKEGFRAMESDWENFELEEEDEKIVHENSEPRPGTTKRRQYYYKRIASEFSDCRPTAGVPCHLYFIDLTLQCPIPEEQNTRGRKIYPPEDAQQGFGILTLKRIPKVSSFPIFTRSGEVKVSIDLSKESVVLTETQIRCINTFLNYTFTNVLRLQKFLMLFDPDSTENCVFIVPTVKKSGRKIIDWDFLELIEKNAGMMPTPVPEESRISIDFDANKFRDAVVMPWYRNQDQPQYFYVAEICPQLSPLSCFPGENYRTFKHYYFLKYQLNIQNVKQPLLDVDHTSARLNFLTPRYVNRKGVALPTSSEETKRAKRENLEQKQILVPELCTVHPFPASLWRTAVCLPCILYRINGLLLADDIRKKVALDIGLGQQDIPDDFEWPMLDFGWSLSEVLKRSKENKNVPGEKTIEPGQKEGKDKQGNGLGMDNGVNGNSSDDNLSTKTKSANEIIIEGERKLKDSTFIEIGTWSNEMADDINLNKNSESMDDDEEECLKYFPSNVSFCDQQMRYGSPTFWDVKESELNHKPQDQVHNKCNDTNSFAKNSFAYYDSDDSFASSYDGNDRANYSDDEDDTGPLRIAFTSRNEAETIETDQEIEKRNKQLSIIQATNANERDYQKTKNLLVGYNFVDLKPSIETEIRRSIEQFTTSTRLMKETIEQSSMLVKYNQPVLLARKDTTNSHTDKRDETPSIEAFCQLLPYADKNKLVDILNERRNVLTIWDIAQLNDEYLKTQNVEFFEIQGSGDIFDNFNDKNFLKLKPNGEECKKLIKLKFEQEEPSTDKNNLVPAKTENRNNDGNTFSFDRQPNLTGHPGPSPSIILQALTMSNANDGINLERLETIGDSFLKYAITTYLYITYENVHEGKLSHLRSKQVANLNLYRLGRRKNLGEYMIATKFEPHDNWLPPCYYVPKELEKALIEAKIPPHHWKLADLANIKKLNSTEICALVREKADKLGLFGDECNYNEDAVALDESGEGNDFTCFIPYNLVTQHSIPDKSVADCVEALIGAYLIECGPRGALLFMAWLGIRVLPYVRKPYDPLKPRVPGSTNPDDNSEITVYGEWTAPKSPLLLYSPNATQELENMLEGFDEFERTLGYKFRDRSYLLQAMTHASYSPNRLTDCYQRLEFLGDAVLDYLITRHLYEDPRQHSPGALTDLRSALVNNTIFASLAVRHGFHKYFRHLSPGLNEVIDRFVRIQNENGHSISEEYYLLSEEECDDAEDVEVPKALGDVFESIAGAIFLDSNMSLDVVWQVYSNMMKPEIEQFSNSVPKSPIRELLELEPETAKFGKPEKLADGRRVRVTVEVFCKGTFRGIGRNYRIAKCTAAKCALRQLKKQGLITKKD</sequence>
<evidence type="ECO:0000256" key="8">
    <source>
        <dbReference type="ARBA" id="ARBA00022722"/>
    </source>
</evidence>
<accession>W8B0V6</accession>
<reference evidence="28" key="1">
    <citation type="submission" date="2013-07" db="EMBL/GenBank/DDBJ databases">
        <authorList>
            <person name="Geib S."/>
        </authorList>
    </citation>
    <scope>NUCLEOTIDE SEQUENCE</scope>
</reference>
<feature type="domain" description="Dicer dsRNA-binding fold" evidence="27">
    <location>
        <begin position="875"/>
        <end position="970"/>
    </location>
</feature>
<evidence type="ECO:0000256" key="21">
    <source>
        <dbReference type="PROSITE-ProRule" id="PRU00657"/>
    </source>
</evidence>
<evidence type="ECO:0000256" key="15">
    <source>
        <dbReference type="ARBA" id="ARBA00022840"/>
    </source>
</evidence>
<dbReference type="Pfam" id="PF20930">
    <property type="entry name" value="Dicer_PBD"/>
    <property type="match status" value="1"/>
</dbReference>
<dbReference type="GO" id="GO:0046872">
    <property type="term" value="F:metal ion binding"/>
    <property type="evidence" value="ECO:0007669"/>
    <property type="project" value="UniProtKB-KW"/>
</dbReference>
<dbReference type="GO" id="GO:0006309">
    <property type="term" value="P:apoptotic DNA fragmentation"/>
    <property type="evidence" value="ECO:0007669"/>
    <property type="project" value="TreeGrafter"/>
</dbReference>
<dbReference type="EMBL" id="GAMC01019654">
    <property type="protein sequence ID" value="JAB86901.1"/>
    <property type="molecule type" value="mRNA"/>
</dbReference>
<feature type="domain" description="Helicase C-terminal" evidence="26">
    <location>
        <begin position="473"/>
        <end position="631"/>
    </location>
</feature>
<dbReference type="PANTHER" id="PTHR14950">
    <property type="entry name" value="DICER-RELATED"/>
    <property type="match status" value="1"/>
</dbReference>
<keyword evidence="6" id="KW-0963">Cytoplasm</keyword>
<dbReference type="InterPro" id="IPR014720">
    <property type="entry name" value="dsRBD_dom"/>
</dbReference>
<keyword evidence="19" id="KW-0464">Manganese</keyword>
<dbReference type="InterPro" id="IPR048513">
    <property type="entry name" value="Dicer_PBD"/>
</dbReference>
<dbReference type="PROSITE" id="PS50142">
    <property type="entry name" value="RNASE_3_2"/>
    <property type="match status" value="2"/>
</dbReference>
<feature type="compositionally biased region" description="Low complexity" evidence="22">
    <location>
        <begin position="755"/>
        <end position="764"/>
    </location>
</feature>
<evidence type="ECO:0000256" key="18">
    <source>
        <dbReference type="ARBA" id="ARBA00023158"/>
    </source>
</evidence>
<evidence type="ECO:0000313" key="28">
    <source>
        <dbReference type="EMBL" id="JAB86916.1"/>
    </source>
</evidence>
<evidence type="ECO:0000256" key="17">
    <source>
        <dbReference type="ARBA" id="ARBA00022884"/>
    </source>
</evidence>
<evidence type="ECO:0000259" key="23">
    <source>
        <dbReference type="PROSITE" id="PS50137"/>
    </source>
</evidence>
<dbReference type="GO" id="GO:0030422">
    <property type="term" value="P:siRNA processing"/>
    <property type="evidence" value="ECO:0007669"/>
    <property type="project" value="InterPro"/>
</dbReference>
<dbReference type="Gene3D" id="2.170.260.10">
    <property type="entry name" value="paz domain"/>
    <property type="match status" value="1"/>
</dbReference>
<dbReference type="InterPro" id="IPR005034">
    <property type="entry name" value="Dicer_dimerisation"/>
</dbReference>
<feature type="compositionally biased region" description="Polar residues" evidence="22">
    <location>
        <begin position="436"/>
        <end position="450"/>
    </location>
</feature>
<dbReference type="PANTHER" id="PTHR14950:SF37">
    <property type="entry name" value="ENDORIBONUCLEASE DICER"/>
    <property type="match status" value="1"/>
</dbReference>
<feature type="region of interest" description="Disordered" evidence="22">
    <location>
        <begin position="755"/>
        <end position="780"/>
    </location>
</feature>
<comment type="subcellular location">
    <subcellularLocation>
        <location evidence="4">Cytoplasm</location>
    </subcellularLocation>
</comment>
<dbReference type="PROSITE" id="PS51194">
    <property type="entry name" value="HELICASE_CTER"/>
    <property type="match status" value="1"/>
</dbReference>
<reference evidence="28" key="2">
    <citation type="journal article" date="2014" name="BMC Genomics">
        <title>A genomic perspective to assessing quality of mass-reared SIT flies used in Mediterranean fruit fly (Ceratitis capitata) eradication in California.</title>
        <authorList>
            <person name="Calla B."/>
            <person name="Hall B."/>
            <person name="Hou S."/>
            <person name="Geib S.M."/>
        </authorList>
    </citation>
    <scope>NUCLEOTIDE SEQUENCE</scope>
</reference>
<evidence type="ECO:0000259" key="25">
    <source>
        <dbReference type="PROSITE" id="PS50821"/>
    </source>
</evidence>
<dbReference type="OrthoDB" id="2392202at2759"/>
<dbReference type="InterPro" id="IPR027417">
    <property type="entry name" value="P-loop_NTPase"/>
</dbReference>
<evidence type="ECO:0000259" key="26">
    <source>
        <dbReference type="PROSITE" id="PS51194"/>
    </source>
</evidence>
<dbReference type="PROSITE" id="PS51327">
    <property type="entry name" value="DICER_DSRBF"/>
    <property type="match status" value="1"/>
</dbReference>
<dbReference type="InterPro" id="IPR044441">
    <property type="entry name" value="DICER_DSRM"/>
</dbReference>
<name>W8B0V6_CERCA</name>
<keyword evidence="18" id="KW-0943">RNA-mediated gene silencing</keyword>
<feature type="compositionally biased region" description="Basic residues" evidence="22">
    <location>
        <begin position="451"/>
        <end position="470"/>
    </location>
</feature>
<evidence type="ECO:0000259" key="24">
    <source>
        <dbReference type="PROSITE" id="PS50142"/>
    </source>
</evidence>
<keyword evidence="12" id="KW-0255">Endonuclease</keyword>
<dbReference type="GO" id="GO:0005634">
    <property type="term" value="C:nucleus"/>
    <property type="evidence" value="ECO:0007669"/>
    <property type="project" value="TreeGrafter"/>
</dbReference>
<dbReference type="EMBL" id="GAMC01019639">
    <property type="protein sequence ID" value="JAB86916.1"/>
    <property type="molecule type" value="mRNA"/>
</dbReference>
<organism evidence="28">
    <name type="scientific">Ceratitis capitata</name>
    <name type="common">Mediterranean fruit fly</name>
    <name type="synonym">Tephritis capitata</name>
    <dbReference type="NCBI Taxonomy" id="7213"/>
    <lineage>
        <taxon>Eukaryota</taxon>
        <taxon>Metazoa</taxon>
        <taxon>Ecdysozoa</taxon>
        <taxon>Arthropoda</taxon>
        <taxon>Hexapoda</taxon>
        <taxon>Insecta</taxon>
        <taxon>Pterygota</taxon>
        <taxon>Neoptera</taxon>
        <taxon>Endopterygota</taxon>
        <taxon>Diptera</taxon>
        <taxon>Brachycera</taxon>
        <taxon>Muscomorpha</taxon>
        <taxon>Tephritoidea</taxon>
        <taxon>Tephritidae</taxon>
        <taxon>Ceratitis</taxon>
        <taxon>Ceratitis</taxon>
    </lineage>
</organism>
<evidence type="ECO:0000256" key="20">
    <source>
        <dbReference type="ARBA" id="ARBA00035116"/>
    </source>
</evidence>
<dbReference type="FunFam" id="3.30.160.380:FF:000003">
    <property type="entry name" value="Endoribonuclease dcr-1"/>
    <property type="match status" value="1"/>
</dbReference>
<dbReference type="Gene3D" id="3.40.50.300">
    <property type="entry name" value="P-loop containing nucleotide triphosphate hydrolases"/>
    <property type="match status" value="2"/>
</dbReference>
<proteinExistence type="evidence at transcript level"/>
<dbReference type="InterPro" id="IPR036085">
    <property type="entry name" value="PAZ_dom_sf"/>
</dbReference>
<dbReference type="Pfam" id="PF00271">
    <property type="entry name" value="Helicase_C"/>
    <property type="match status" value="1"/>
</dbReference>
<keyword evidence="15" id="KW-0067">ATP-binding</keyword>
<dbReference type="EMBL" id="GAMC01019648">
    <property type="protein sequence ID" value="JAB86907.1"/>
    <property type="molecule type" value="mRNA"/>
</dbReference>
<dbReference type="CDD" id="cd10843">
    <property type="entry name" value="DSRM_DICER"/>
    <property type="match status" value="1"/>
</dbReference>
<dbReference type="GO" id="GO:0006950">
    <property type="term" value="P:response to stress"/>
    <property type="evidence" value="ECO:0007669"/>
    <property type="project" value="UniProtKB-ARBA"/>
</dbReference>
<dbReference type="GO" id="GO:0070578">
    <property type="term" value="C:RISC-loading complex"/>
    <property type="evidence" value="ECO:0007669"/>
    <property type="project" value="TreeGrafter"/>
</dbReference>
<dbReference type="SUPFAM" id="SSF69065">
    <property type="entry name" value="RNase III domain-like"/>
    <property type="match status" value="2"/>
</dbReference>
<evidence type="ECO:0000256" key="5">
    <source>
        <dbReference type="ARBA" id="ARBA00012177"/>
    </source>
</evidence>
<dbReference type="Gene3D" id="3.30.160.20">
    <property type="match status" value="1"/>
</dbReference>
<dbReference type="InterPro" id="IPR003100">
    <property type="entry name" value="PAZ_dom"/>
</dbReference>
<evidence type="ECO:0000259" key="27">
    <source>
        <dbReference type="PROSITE" id="PS51327"/>
    </source>
</evidence>
<dbReference type="GO" id="GO:0005524">
    <property type="term" value="F:ATP binding"/>
    <property type="evidence" value="ECO:0007669"/>
    <property type="project" value="UniProtKB-KW"/>
</dbReference>
<keyword evidence="8" id="KW-0540">Nuclease</keyword>
<dbReference type="Pfam" id="PF03368">
    <property type="entry name" value="Dicer_dimer"/>
    <property type="match status" value="1"/>
</dbReference>
<keyword evidence="14" id="KW-0347">Helicase</keyword>
<dbReference type="InterPro" id="IPR000999">
    <property type="entry name" value="RNase_III_dom"/>
</dbReference>
<feature type="region of interest" description="Disordered" evidence="22">
    <location>
        <begin position="430"/>
        <end position="470"/>
    </location>
</feature>
<dbReference type="GO" id="GO:0035194">
    <property type="term" value="P:regulatory ncRNA-mediated post-transcriptional gene silencing"/>
    <property type="evidence" value="ECO:0007669"/>
    <property type="project" value="UniProtKB-ARBA"/>
</dbReference>
<feature type="compositionally biased region" description="Low complexity" evidence="22">
    <location>
        <begin position="1388"/>
        <end position="1403"/>
    </location>
</feature>
<dbReference type="SMART" id="SM00490">
    <property type="entry name" value="HELICc"/>
    <property type="match status" value="1"/>
</dbReference>
<feature type="compositionally biased region" description="Polar residues" evidence="22">
    <location>
        <begin position="1757"/>
        <end position="1770"/>
    </location>
</feature>
<evidence type="ECO:0000256" key="19">
    <source>
        <dbReference type="ARBA" id="ARBA00023211"/>
    </source>
</evidence>
<feature type="domain" description="RNase III" evidence="24">
    <location>
        <begin position="1761"/>
        <end position="1976"/>
    </location>
</feature>
<dbReference type="CDD" id="cd00593">
    <property type="entry name" value="RIBOc"/>
    <property type="match status" value="2"/>
</dbReference>
<dbReference type="GO" id="GO:0009653">
    <property type="term" value="P:anatomical structure morphogenesis"/>
    <property type="evidence" value="ECO:0007669"/>
    <property type="project" value="UniProtKB-ARBA"/>
</dbReference>
<dbReference type="EMBL" id="GAMC01019643">
    <property type="protein sequence ID" value="JAB86912.1"/>
    <property type="molecule type" value="mRNA"/>
</dbReference>
<keyword evidence="7" id="KW-0597">Phosphoprotein</keyword>
<dbReference type="PROSITE" id="PS50821">
    <property type="entry name" value="PAZ"/>
    <property type="match status" value="1"/>
</dbReference>
<dbReference type="GeneID" id="101458081"/>
<feature type="domain" description="RNase III" evidence="24">
    <location>
        <begin position="2049"/>
        <end position="2206"/>
    </location>
</feature>
<evidence type="ECO:0000256" key="10">
    <source>
        <dbReference type="ARBA" id="ARBA00022737"/>
    </source>
</evidence>
<keyword evidence="16" id="KW-0460">Magnesium</keyword>
<dbReference type="FunFam" id="2.170.260.10:FF:000002">
    <property type="entry name" value="Putative Endoribonuclease Dicer"/>
    <property type="match status" value="1"/>
</dbReference>
<evidence type="ECO:0000256" key="22">
    <source>
        <dbReference type="SAM" id="MobiDB-lite"/>
    </source>
</evidence>
<evidence type="ECO:0000256" key="11">
    <source>
        <dbReference type="ARBA" id="ARBA00022741"/>
    </source>
</evidence>
<evidence type="ECO:0000256" key="12">
    <source>
        <dbReference type="ARBA" id="ARBA00022759"/>
    </source>
</evidence>
<dbReference type="Pfam" id="PF20931">
    <property type="entry name" value="Dicer_platform"/>
    <property type="match status" value="1"/>
</dbReference>
<evidence type="ECO:0000256" key="14">
    <source>
        <dbReference type="ARBA" id="ARBA00022806"/>
    </source>
</evidence>
<dbReference type="Gene3D" id="3.30.160.380">
    <property type="entry name" value="Dicer dimerisation domain"/>
    <property type="match status" value="1"/>
</dbReference>
<dbReference type="FunFam" id="3.30.160.20:FF:000015">
    <property type="entry name" value="endoribonuclease Dicer"/>
    <property type="match status" value="1"/>
</dbReference>
<protein>
    <recommendedName>
        <fullName evidence="5">ribonuclease III</fullName>
        <ecNumber evidence="5">3.1.26.3</ecNumber>
    </recommendedName>
</protein>
<dbReference type="SMART" id="SM00535">
    <property type="entry name" value="RIBOc"/>
    <property type="match status" value="2"/>
</dbReference>